<evidence type="ECO:0000256" key="3">
    <source>
        <dbReference type="ARBA" id="ARBA00022475"/>
    </source>
</evidence>
<dbReference type="Pfam" id="PF00005">
    <property type="entry name" value="ABC_tran"/>
    <property type="match status" value="2"/>
</dbReference>
<organism evidence="11 12">
    <name type="scientific">Elstera cyanobacteriorum</name>
    <dbReference type="NCBI Taxonomy" id="2022747"/>
    <lineage>
        <taxon>Bacteria</taxon>
        <taxon>Pseudomonadati</taxon>
        <taxon>Pseudomonadota</taxon>
        <taxon>Alphaproteobacteria</taxon>
        <taxon>Rhodospirillales</taxon>
        <taxon>Rhodospirillaceae</taxon>
        <taxon>Elstera</taxon>
    </lineage>
</organism>
<keyword evidence="4" id="KW-0762">Sugar transport</keyword>
<feature type="domain" description="ABC transporter" evidence="10">
    <location>
        <begin position="2"/>
        <end position="238"/>
    </location>
</feature>
<evidence type="ECO:0000313" key="12">
    <source>
        <dbReference type="Proteomes" id="UP000216361"/>
    </source>
</evidence>
<keyword evidence="12" id="KW-1185">Reference proteome</keyword>
<dbReference type="SMART" id="SM00382">
    <property type="entry name" value="AAA"/>
    <property type="match status" value="2"/>
</dbReference>
<sequence length="501" mass="54184">MIELQGICKSFPGVKSLDQVNFSARAGEIHALLGENGAGKSTLIKVLAGAYTPDSGMITFASVPRVWASPRQAQQAGIHVIYQELVLFPDLSVAENIFIGHAPRTRWGLIDRKAMIRKTESALAQLGHRLDPRARVGDLSVADQQMVEIAKALNHDVKLLVLDEPTAVISGKEVVALFERLRRLRDRGVCIIYISHRLEEIFALADRITILKDGKNVRAGSVKEFDRASLVTAMVGRPLADLYPPRPPALPAAPVVLAVCDLQALPRVKRVDLEVRAGEILGLAGMVGSGRTEVAHAIFGSQPRQKGSVTLAGQDVPPASPAESIRRGIGFMTEDRKGEGLLAQLPVYANMTAPDLARYTRLGFLQRPREVALATRDIQRFRIAVPGPTSGVWHLSGGNQQKILLSRWMAIRPKLLILDEPTRGVDVGAKAEIYRLIRALAAEGVAVLMISSELPEIIGLCDRVLVMKEGRVMGALAAETLSEEAIMTLATADAPARGEAA</sequence>
<dbReference type="InterPro" id="IPR017871">
    <property type="entry name" value="ABC_transporter-like_CS"/>
</dbReference>
<evidence type="ECO:0000313" key="11">
    <source>
        <dbReference type="EMBL" id="OYQ22460.1"/>
    </source>
</evidence>
<gene>
    <name evidence="11" type="ORF">CHR90_00245</name>
</gene>
<accession>A0A255Y1U4</accession>
<dbReference type="PANTHER" id="PTHR43790:SF9">
    <property type="entry name" value="GALACTOFURANOSE TRANSPORTER ATP-BINDING PROTEIN YTFR"/>
    <property type="match status" value="1"/>
</dbReference>
<dbReference type="Gene3D" id="3.40.50.300">
    <property type="entry name" value="P-loop containing nucleotide triphosphate hydrolases"/>
    <property type="match status" value="2"/>
</dbReference>
<dbReference type="InterPro" id="IPR027417">
    <property type="entry name" value="P-loop_NTPase"/>
</dbReference>
<evidence type="ECO:0000256" key="9">
    <source>
        <dbReference type="ARBA" id="ARBA00023136"/>
    </source>
</evidence>
<keyword evidence="6" id="KW-0547">Nucleotide-binding</keyword>
<dbReference type="CDD" id="cd03215">
    <property type="entry name" value="ABC_Carb_Monos_II"/>
    <property type="match status" value="1"/>
</dbReference>
<evidence type="ECO:0000256" key="1">
    <source>
        <dbReference type="ARBA" id="ARBA00004202"/>
    </source>
</evidence>
<dbReference type="InterPro" id="IPR003439">
    <property type="entry name" value="ABC_transporter-like_ATP-bd"/>
</dbReference>
<keyword evidence="2" id="KW-0813">Transport</keyword>
<keyword evidence="9" id="KW-0472">Membrane</keyword>
<evidence type="ECO:0000256" key="7">
    <source>
        <dbReference type="ARBA" id="ARBA00022840"/>
    </source>
</evidence>
<dbReference type="PANTHER" id="PTHR43790">
    <property type="entry name" value="CARBOHYDRATE TRANSPORT ATP-BINDING PROTEIN MG119-RELATED"/>
    <property type="match status" value="1"/>
</dbReference>
<proteinExistence type="predicted"/>
<dbReference type="OrthoDB" id="7283113at2"/>
<evidence type="ECO:0000259" key="10">
    <source>
        <dbReference type="PROSITE" id="PS50893"/>
    </source>
</evidence>
<dbReference type="FunFam" id="3.40.50.300:FF:000127">
    <property type="entry name" value="Ribose import ATP-binding protein RbsA"/>
    <property type="match status" value="1"/>
</dbReference>
<dbReference type="PROSITE" id="PS00211">
    <property type="entry name" value="ABC_TRANSPORTER_1"/>
    <property type="match status" value="1"/>
</dbReference>
<dbReference type="RefSeq" id="WP_094406538.1">
    <property type="nucleotide sequence ID" value="NZ_BMJZ01000015.1"/>
</dbReference>
<reference evidence="11 12" key="1">
    <citation type="submission" date="2017-07" db="EMBL/GenBank/DDBJ databases">
        <title>Elstera cyanobacteriorum sp. nov., a novel bacterium isolated from cyanobacterial aggregates in a eutrophic lake.</title>
        <authorList>
            <person name="Cai H."/>
        </authorList>
    </citation>
    <scope>NUCLEOTIDE SEQUENCE [LARGE SCALE GENOMIC DNA]</scope>
    <source>
        <strain evidence="11 12">TH019</strain>
    </source>
</reference>
<evidence type="ECO:0000256" key="8">
    <source>
        <dbReference type="ARBA" id="ARBA00022967"/>
    </source>
</evidence>
<comment type="caution">
    <text evidence="11">The sequence shown here is derived from an EMBL/GenBank/DDBJ whole genome shotgun (WGS) entry which is preliminary data.</text>
</comment>
<evidence type="ECO:0000256" key="2">
    <source>
        <dbReference type="ARBA" id="ARBA00022448"/>
    </source>
</evidence>
<dbReference type="Proteomes" id="UP000216361">
    <property type="component" value="Unassembled WGS sequence"/>
</dbReference>
<dbReference type="InterPro" id="IPR003593">
    <property type="entry name" value="AAA+_ATPase"/>
</dbReference>
<dbReference type="PROSITE" id="PS50893">
    <property type="entry name" value="ABC_TRANSPORTER_2"/>
    <property type="match status" value="2"/>
</dbReference>
<dbReference type="EMBL" id="NOXS01000010">
    <property type="protein sequence ID" value="OYQ22460.1"/>
    <property type="molecule type" value="Genomic_DNA"/>
</dbReference>
<evidence type="ECO:0000256" key="4">
    <source>
        <dbReference type="ARBA" id="ARBA00022597"/>
    </source>
</evidence>
<feature type="domain" description="ABC transporter" evidence="10">
    <location>
        <begin position="250"/>
        <end position="494"/>
    </location>
</feature>
<comment type="subcellular location">
    <subcellularLocation>
        <location evidence="1">Cell membrane</location>
        <topology evidence="1">Peripheral membrane protein</topology>
    </subcellularLocation>
</comment>
<name>A0A255Y1U4_9PROT</name>
<keyword evidence="7" id="KW-0067">ATP-binding</keyword>
<dbReference type="SUPFAM" id="SSF52540">
    <property type="entry name" value="P-loop containing nucleoside triphosphate hydrolases"/>
    <property type="match status" value="2"/>
</dbReference>
<evidence type="ECO:0000256" key="6">
    <source>
        <dbReference type="ARBA" id="ARBA00022741"/>
    </source>
</evidence>
<evidence type="ECO:0000256" key="5">
    <source>
        <dbReference type="ARBA" id="ARBA00022737"/>
    </source>
</evidence>
<keyword evidence="5" id="KW-0677">Repeat</keyword>
<dbReference type="CDD" id="cd03216">
    <property type="entry name" value="ABC_Carb_Monos_I"/>
    <property type="match status" value="1"/>
</dbReference>
<dbReference type="InterPro" id="IPR050107">
    <property type="entry name" value="ABC_carbohydrate_import_ATPase"/>
</dbReference>
<keyword evidence="8" id="KW-1278">Translocase</keyword>
<dbReference type="GO" id="GO:0005524">
    <property type="term" value="F:ATP binding"/>
    <property type="evidence" value="ECO:0007669"/>
    <property type="project" value="UniProtKB-KW"/>
</dbReference>
<dbReference type="AlphaFoldDB" id="A0A255Y1U4"/>
<keyword evidence="3" id="KW-1003">Cell membrane</keyword>
<dbReference type="GO" id="GO:0016887">
    <property type="term" value="F:ATP hydrolysis activity"/>
    <property type="evidence" value="ECO:0007669"/>
    <property type="project" value="InterPro"/>
</dbReference>
<dbReference type="GO" id="GO:0005886">
    <property type="term" value="C:plasma membrane"/>
    <property type="evidence" value="ECO:0007669"/>
    <property type="project" value="UniProtKB-SubCell"/>
</dbReference>
<protein>
    <submittedName>
        <fullName evidence="11">ABC transporter</fullName>
    </submittedName>
</protein>